<sequence length="805" mass="88585">MMGIKISPYYLKLATRSLMKSPSFLATTVLSLTLSLTILFVTLGVVSSYFIKPMNVQHESQLRVVKQKTISESGESVGQQSYPLYKYWYKQNNSFDNQFLYASGTFILTSQPEEPKVTASYVTQAYFDIMQVPVILGTSFDTNVSLVEHDSGEVVISEAFWESEFDRDPMVIGKAIGTLEKSFRIIGVVAQSYTPPLIFDQGRADIWLPFSALPDYQSNDWSDTSSNLLLVGVLAEQTEEAVAYAALHQIATELTPEWKNTLPDAQDIQPYIVSYREAELGEHQQHLLLVVSLVSLLLFVATVNIANMFVSRSVSKSRVANLQVALGAKKSTIFAMVFSEPLVVMGISLLLSLGLAMLGMEAVRQLAQGYIPLTESLSIDHYVVLFAFLICLLLAYLFAVVTTRSIDFSNIAAAIQSSGKGSVTQVSNLTIKLLLGFQMCMVTCIVILSATVLSDALDSVNTDVGMEVDNIVSVPGMIPGDRAPLTEKYDKFQRVKTAFLNLPQVEDVAYGWSPMTPFEAKMVLMDSNGVNSEPVSVAYIGENYLDLTGVSILEGRDFSYEAYTRQTREIIVSRSMAMSLDKDGSVVGKVYTIRGQEVEVVGVSADFNHPKFYKQNGGKFAWTPLPPAGFPLVLKLREGTSITKEEALRTFRAVYPRITMWVLSSFEKDYDNFTYIRDISLWISVFILIFTTSLACIGIYGIANYYVSLQQHKYAIYKALGAKPRLLYRSFAIEVLPPLLGGAGIAIALATLLGSRLFSSADAPADNLILVASVVVAGTLFMAISSSFMSARGAFSRSVAVLLRA</sequence>
<dbReference type="InterPro" id="IPR003838">
    <property type="entry name" value="ABC3_permease_C"/>
</dbReference>
<feature type="transmembrane region" description="Helical" evidence="7">
    <location>
        <begin position="287"/>
        <end position="310"/>
    </location>
</feature>
<feature type="transmembrane region" description="Helical" evidence="7">
    <location>
        <begin position="768"/>
        <end position="788"/>
    </location>
</feature>
<protein>
    <recommendedName>
        <fullName evidence="12">FtsX-like permease family protein</fullName>
    </recommendedName>
</protein>
<dbReference type="PANTHER" id="PTHR30572">
    <property type="entry name" value="MEMBRANE COMPONENT OF TRANSPORTER-RELATED"/>
    <property type="match status" value="1"/>
</dbReference>
<gene>
    <name evidence="10" type="ORF">CWB74_03420</name>
</gene>
<dbReference type="Pfam" id="PF02687">
    <property type="entry name" value="FtsX"/>
    <property type="match status" value="1"/>
</dbReference>
<reference evidence="11" key="2">
    <citation type="submission" date="2019-06" db="EMBL/GenBank/DDBJ databases">
        <title>Co-occurence of chitin degradation, pigmentation and bioactivity in marine Pseudoalteromonas.</title>
        <authorList>
            <person name="Sonnenschein E.C."/>
            <person name="Bech P.K."/>
        </authorList>
    </citation>
    <scope>NUCLEOTIDE SEQUENCE [LARGE SCALE GENOMIC DNA]</scope>
    <source>
        <strain evidence="11">S1607</strain>
    </source>
</reference>
<evidence type="ECO:0000259" key="9">
    <source>
        <dbReference type="Pfam" id="PF12704"/>
    </source>
</evidence>
<keyword evidence="2" id="KW-1003">Cell membrane</keyword>
<dbReference type="EMBL" id="PNEL01000010">
    <property type="protein sequence ID" value="TMN80791.1"/>
    <property type="molecule type" value="Genomic_DNA"/>
</dbReference>
<evidence type="ECO:0000313" key="10">
    <source>
        <dbReference type="EMBL" id="TMN80791.1"/>
    </source>
</evidence>
<evidence type="ECO:0000256" key="4">
    <source>
        <dbReference type="ARBA" id="ARBA00022989"/>
    </source>
</evidence>
<evidence type="ECO:0008006" key="12">
    <source>
        <dbReference type="Google" id="ProtNLM"/>
    </source>
</evidence>
<feature type="transmembrane region" description="Helical" evidence="7">
    <location>
        <begin position="379"/>
        <end position="401"/>
    </location>
</feature>
<evidence type="ECO:0000256" key="3">
    <source>
        <dbReference type="ARBA" id="ARBA00022692"/>
    </source>
</evidence>
<feature type="domain" description="ABC3 transporter permease C-terminal" evidence="8">
    <location>
        <begin position="686"/>
        <end position="788"/>
    </location>
</feature>
<comment type="similarity">
    <text evidence="6">Belongs to the ABC-4 integral membrane protein family.</text>
</comment>
<feature type="transmembrane region" description="Helical" evidence="7">
    <location>
        <begin position="331"/>
        <end position="359"/>
    </location>
</feature>
<evidence type="ECO:0000256" key="2">
    <source>
        <dbReference type="ARBA" id="ARBA00022475"/>
    </source>
</evidence>
<feature type="transmembrane region" description="Helical" evidence="7">
    <location>
        <begin position="726"/>
        <end position="748"/>
    </location>
</feature>
<organism evidence="10 11">
    <name type="scientific">Pseudoalteromonas piscicida</name>
    <dbReference type="NCBI Taxonomy" id="43662"/>
    <lineage>
        <taxon>Bacteria</taxon>
        <taxon>Pseudomonadati</taxon>
        <taxon>Pseudomonadota</taxon>
        <taxon>Gammaproteobacteria</taxon>
        <taxon>Alteromonadales</taxon>
        <taxon>Pseudoalteromonadaceae</taxon>
        <taxon>Pseudoalteromonas</taxon>
    </lineage>
</organism>
<evidence type="ECO:0000256" key="6">
    <source>
        <dbReference type="ARBA" id="ARBA00038076"/>
    </source>
</evidence>
<evidence type="ECO:0000256" key="1">
    <source>
        <dbReference type="ARBA" id="ARBA00004651"/>
    </source>
</evidence>
<dbReference type="GO" id="GO:0022857">
    <property type="term" value="F:transmembrane transporter activity"/>
    <property type="evidence" value="ECO:0007669"/>
    <property type="project" value="TreeGrafter"/>
</dbReference>
<proteinExistence type="inferred from homology"/>
<evidence type="ECO:0000256" key="5">
    <source>
        <dbReference type="ARBA" id="ARBA00023136"/>
    </source>
</evidence>
<feature type="domain" description="MacB-like periplasmic core" evidence="9">
    <location>
        <begin position="445"/>
        <end position="642"/>
    </location>
</feature>
<comment type="caution">
    <text evidence="10">The sequence shown here is derived from an EMBL/GenBank/DDBJ whole genome shotgun (WGS) entry which is preliminary data.</text>
</comment>
<dbReference type="RefSeq" id="WP_045965163.1">
    <property type="nucleotide sequence ID" value="NZ_JXXW01000052.1"/>
</dbReference>
<dbReference type="Proteomes" id="UP000305423">
    <property type="component" value="Unassembled WGS sequence"/>
</dbReference>
<keyword evidence="4 7" id="KW-1133">Transmembrane helix</keyword>
<dbReference type="InterPro" id="IPR025857">
    <property type="entry name" value="MacB_PCD"/>
</dbReference>
<dbReference type="PANTHER" id="PTHR30572:SF4">
    <property type="entry name" value="ABC TRANSPORTER PERMEASE YTRF"/>
    <property type="match status" value="1"/>
</dbReference>
<dbReference type="Pfam" id="PF12704">
    <property type="entry name" value="MacB_PCD"/>
    <property type="match status" value="2"/>
</dbReference>
<dbReference type="InterPro" id="IPR050250">
    <property type="entry name" value="Macrolide_Exporter_MacB"/>
</dbReference>
<name>A0AAQ2EXW8_PSEO7</name>
<reference evidence="10 11" key="1">
    <citation type="submission" date="2017-12" db="EMBL/GenBank/DDBJ databases">
        <authorList>
            <person name="Paulsen S."/>
            <person name="Gram L.K."/>
        </authorList>
    </citation>
    <scope>NUCLEOTIDE SEQUENCE [LARGE SCALE GENOMIC DNA]</scope>
    <source>
        <strain evidence="10 11">S1607</strain>
    </source>
</reference>
<dbReference type="AlphaFoldDB" id="A0AAQ2EXW8"/>
<feature type="domain" description="MacB-like periplasmic core" evidence="9">
    <location>
        <begin position="26"/>
        <end position="231"/>
    </location>
</feature>
<evidence type="ECO:0000259" key="8">
    <source>
        <dbReference type="Pfam" id="PF02687"/>
    </source>
</evidence>
<evidence type="ECO:0000256" key="7">
    <source>
        <dbReference type="SAM" id="Phobius"/>
    </source>
</evidence>
<dbReference type="GO" id="GO:0005886">
    <property type="term" value="C:plasma membrane"/>
    <property type="evidence" value="ECO:0007669"/>
    <property type="project" value="UniProtKB-SubCell"/>
</dbReference>
<keyword evidence="5 7" id="KW-0472">Membrane</keyword>
<comment type="subcellular location">
    <subcellularLocation>
        <location evidence="1">Cell membrane</location>
        <topology evidence="1">Multi-pass membrane protein</topology>
    </subcellularLocation>
</comment>
<evidence type="ECO:0000313" key="11">
    <source>
        <dbReference type="Proteomes" id="UP000305423"/>
    </source>
</evidence>
<accession>A0AAQ2EXW8</accession>
<feature type="transmembrane region" description="Helical" evidence="7">
    <location>
        <begin position="433"/>
        <end position="453"/>
    </location>
</feature>
<feature type="transmembrane region" description="Helical" evidence="7">
    <location>
        <begin position="681"/>
        <end position="706"/>
    </location>
</feature>
<keyword evidence="3 7" id="KW-0812">Transmembrane</keyword>